<dbReference type="HOGENOM" id="CLU_138549_4_2_11"/>
<dbReference type="RefSeq" id="WP_025352281.1">
    <property type="nucleotide sequence ID" value="NZ_CP006850.1"/>
</dbReference>
<dbReference type="Proteomes" id="UP000019150">
    <property type="component" value="Chromosome"/>
</dbReference>
<sequence>MADADDVRRIALGLPESFEAPHFDMTSFRVRKSIFATLPDAGHAHVMVGESDIREAVAENPHCCEERWWGKRLAAVRVDLEAIDTALLTELLTDAWRRKAPRTLVRAFDTATE</sequence>
<evidence type="ECO:0008006" key="3">
    <source>
        <dbReference type="Google" id="ProtNLM"/>
    </source>
</evidence>
<protein>
    <recommendedName>
        <fullName evidence="3">MmcQ/YjbR family DNA-binding protein</fullName>
    </recommendedName>
</protein>
<dbReference type="InterPro" id="IPR058532">
    <property type="entry name" value="YjbR/MT2646/Rv2570-like"/>
</dbReference>
<dbReference type="STRING" id="1415166.NONO_c61690"/>
<evidence type="ECO:0000313" key="2">
    <source>
        <dbReference type="Proteomes" id="UP000019150"/>
    </source>
</evidence>
<proteinExistence type="predicted"/>
<dbReference type="eggNOG" id="COG3801">
    <property type="taxonomic scope" value="Bacteria"/>
</dbReference>
<dbReference type="Pfam" id="PF04237">
    <property type="entry name" value="YjbR"/>
    <property type="match status" value="1"/>
</dbReference>
<accession>W5TPT9</accession>
<dbReference type="OrthoDB" id="6167040at2"/>
<organism evidence="1 2">
    <name type="scientific">Nocardia nova SH22a</name>
    <dbReference type="NCBI Taxonomy" id="1415166"/>
    <lineage>
        <taxon>Bacteria</taxon>
        <taxon>Bacillati</taxon>
        <taxon>Actinomycetota</taxon>
        <taxon>Actinomycetes</taxon>
        <taxon>Mycobacteriales</taxon>
        <taxon>Nocardiaceae</taxon>
        <taxon>Nocardia</taxon>
    </lineage>
</organism>
<dbReference type="EMBL" id="CP006850">
    <property type="protein sequence ID" value="AHH20943.1"/>
    <property type="molecule type" value="Genomic_DNA"/>
</dbReference>
<name>W5TPT9_9NOCA</name>
<dbReference type="KEGG" id="nno:NONO_c61690"/>
<keyword evidence="2" id="KW-1185">Reference proteome</keyword>
<gene>
    <name evidence="1" type="ORF">NONO_c61690</name>
</gene>
<dbReference type="AlphaFoldDB" id="W5TPT9"/>
<evidence type="ECO:0000313" key="1">
    <source>
        <dbReference type="EMBL" id="AHH20943.1"/>
    </source>
</evidence>
<dbReference type="PATRIC" id="fig|1415166.3.peg.6347"/>
<reference evidence="1 2" key="1">
    <citation type="journal article" date="2014" name="Appl. Environ. Microbiol.">
        <title>Insights into the Microbial Degradation of Rubber and Gutta-Percha by Analysis of the Complete Genome of Nocardia nova SH22a.</title>
        <authorList>
            <person name="Luo Q."/>
            <person name="Hiessl S."/>
            <person name="Poehlein A."/>
            <person name="Daniel R."/>
            <person name="Steinbuchel A."/>
        </authorList>
    </citation>
    <scope>NUCLEOTIDE SEQUENCE [LARGE SCALE GENOMIC DNA]</scope>
    <source>
        <strain evidence="1">SH22a</strain>
    </source>
</reference>